<dbReference type="InterPro" id="IPR036282">
    <property type="entry name" value="Glutathione-S-Trfase_C_sf"/>
</dbReference>
<evidence type="ECO:0000256" key="1">
    <source>
        <dbReference type="ARBA" id="ARBA00004514"/>
    </source>
</evidence>
<evidence type="ECO:0000259" key="8">
    <source>
        <dbReference type="PROSITE" id="PS50405"/>
    </source>
</evidence>
<dbReference type="Pfam" id="PF02798">
    <property type="entry name" value="GST_N"/>
    <property type="match status" value="1"/>
</dbReference>
<organism evidence="9 10">
    <name type="scientific">Rhodamnia argentea</name>
    <dbReference type="NCBI Taxonomy" id="178133"/>
    <lineage>
        <taxon>Eukaryota</taxon>
        <taxon>Viridiplantae</taxon>
        <taxon>Streptophyta</taxon>
        <taxon>Embryophyta</taxon>
        <taxon>Tracheophyta</taxon>
        <taxon>Spermatophyta</taxon>
        <taxon>Magnoliopsida</taxon>
        <taxon>eudicotyledons</taxon>
        <taxon>Gunneridae</taxon>
        <taxon>Pentapetalae</taxon>
        <taxon>rosids</taxon>
        <taxon>malvids</taxon>
        <taxon>Myrtales</taxon>
        <taxon>Myrtaceae</taxon>
        <taxon>Myrtoideae</taxon>
        <taxon>Myrteae</taxon>
        <taxon>Australasian group</taxon>
        <taxon>Rhodamnia</taxon>
    </lineage>
</organism>
<dbReference type="PROSITE" id="PS50404">
    <property type="entry name" value="GST_NTER"/>
    <property type="match status" value="1"/>
</dbReference>
<name>A0ABM3H2V1_9MYRT</name>
<dbReference type="SUPFAM" id="SSF47616">
    <property type="entry name" value="GST C-terminal domain-like"/>
    <property type="match status" value="1"/>
</dbReference>
<sequence length="228" mass="26084">MADDDDDVTLFGFWASMFGIQCRLALTLKGIEYKYKEEADLFDQSPSLVQLNPVFKGIPVLIHNGKSVSKPVCESPVILDYIDEAWHNKVPFFPSDPYGRSQARFWADYIDKTLYVPGKNVWMKKKGKEQEAARKEVVDGLKAMEGELGEKPFFGGDKLGLVDLVLLSYSCWFHTFEMFGNFSIKAEAPKLIEWVRRCMEQESVSWLLPDPDKVYASVLQCKKKYGLE</sequence>
<dbReference type="RefSeq" id="XP_048130917.1">
    <property type="nucleotide sequence ID" value="XM_048274960.1"/>
</dbReference>
<dbReference type="InterPro" id="IPR004046">
    <property type="entry name" value="GST_C"/>
</dbReference>
<dbReference type="EC" id="2.5.1.18" evidence="2"/>
<reference evidence="9" key="1">
    <citation type="submission" date="2025-05" db="UniProtKB">
        <authorList>
            <consortium name="RefSeq"/>
        </authorList>
    </citation>
    <scope>NUCLEOTIDE SEQUENCE [LARGE SCALE GENOMIC DNA]</scope>
</reference>
<evidence type="ECO:0000313" key="10">
    <source>
        <dbReference type="RefSeq" id="XP_048130917.1"/>
    </source>
</evidence>
<proteinExistence type="inferred from homology"/>
<dbReference type="SUPFAM" id="SSF52833">
    <property type="entry name" value="Thioredoxin-like"/>
    <property type="match status" value="1"/>
</dbReference>
<dbReference type="InterPro" id="IPR010987">
    <property type="entry name" value="Glutathione-S-Trfase_C-like"/>
</dbReference>
<evidence type="ECO:0000256" key="3">
    <source>
        <dbReference type="ARBA" id="ARBA00022575"/>
    </source>
</evidence>
<dbReference type="Pfam" id="PF00043">
    <property type="entry name" value="GST_C"/>
    <property type="match status" value="1"/>
</dbReference>
<feature type="domain" description="GST N-terminal" evidence="7">
    <location>
        <begin position="6"/>
        <end position="90"/>
    </location>
</feature>
<keyword evidence="3" id="KW-0216">Detoxification</keyword>
<dbReference type="Proteomes" id="UP000827889">
    <property type="component" value="Chromosome 2"/>
</dbReference>
<dbReference type="SFLD" id="SFLDS00019">
    <property type="entry name" value="Glutathione_Transferase_(cytos"/>
    <property type="match status" value="1"/>
</dbReference>
<dbReference type="InterPro" id="IPR045074">
    <property type="entry name" value="GST_C_Tau"/>
</dbReference>
<dbReference type="CDD" id="cd03185">
    <property type="entry name" value="GST_C_Tau"/>
    <property type="match status" value="1"/>
</dbReference>
<dbReference type="InterPro" id="IPR036249">
    <property type="entry name" value="Thioredoxin-like_sf"/>
</dbReference>
<protein>
    <recommendedName>
        <fullName evidence="2">glutathione transferase</fullName>
        <ecNumber evidence="2">2.5.1.18</ecNumber>
    </recommendedName>
</protein>
<feature type="domain" description="GST C-terminal" evidence="8">
    <location>
        <begin position="96"/>
        <end position="225"/>
    </location>
</feature>
<dbReference type="CDD" id="cd03058">
    <property type="entry name" value="GST_N_Tau"/>
    <property type="match status" value="1"/>
</dbReference>
<keyword evidence="9" id="KW-1185">Reference proteome</keyword>
<dbReference type="SFLD" id="SFLDG00358">
    <property type="entry name" value="Main_(cytGST)"/>
    <property type="match status" value="1"/>
</dbReference>
<dbReference type="Gene3D" id="1.20.1050.10">
    <property type="match status" value="1"/>
</dbReference>
<evidence type="ECO:0000259" key="7">
    <source>
        <dbReference type="PROSITE" id="PS50404"/>
    </source>
</evidence>
<keyword evidence="4" id="KW-0808">Transferase</keyword>
<comment type="subcellular location">
    <subcellularLocation>
        <location evidence="1">Cytoplasm</location>
        <location evidence="1">Cytosol</location>
    </subcellularLocation>
</comment>
<dbReference type="InterPro" id="IPR045073">
    <property type="entry name" value="Omega/Tau-like"/>
</dbReference>
<accession>A0ABM3H2V1</accession>
<comment type="similarity">
    <text evidence="5">Belongs to the GST superfamily. Tau family.</text>
</comment>
<evidence type="ECO:0000313" key="9">
    <source>
        <dbReference type="Proteomes" id="UP000827889"/>
    </source>
</evidence>
<gene>
    <name evidence="10" type="primary">LOC115729618</name>
</gene>
<dbReference type="InterPro" id="IPR004045">
    <property type="entry name" value="Glutathione_S-Trfase_N"/>
</dbReference>
<dbReference type="GeneID" id="115729618"/>
<dbReference type="PROSITE" id="PS50405">
    <property type="entry name" value="GST_CTER"/>
    <property type="match status" value="1"/>
</dbReference>
<comment type="catalytic activity">
    <reaction evidence="6">
        <text>RX + glutathione = an S-substituted glutathione + a halide anion + H(+)</text>
        <dbReference type="Rhea" id="RHEA:16437"/>
        <dbReference type="ChEBI" id="CHEBI:15378"/>
        <dbReference type="ChEBI" id="CHEBI:16042"/>
        <dbReference type="ChEBI" id="CHEBI:17792"/>
        <dbReference type="ChEBI" id="CHEBI:57925"/>
        <dbReference type="ChEBI" id="CHEBI:90779"/>
        <dbReference type="EC" id="2.5.1.18"/>
    </reaction>
</comment>
<dbReference type="PANTHER" id="PTHR11260:SF781">
    <property type="entry name" value="GLUTATHIONE S-TRANSFERASE U19"/>
    <property type="match status" value="1"/>
</dbReference>
<evidence type="ECO:0000256" key="5">
    <source>
        <dbReference type="ARBA" id="ARBA00025743"/>
    </source>
</evidence>
<evidence type="ECO:0000256" key="6">
    <source>
        <dbReference type="ARBA" id="ARBA00047960"/>
    </source>
</evidence>
<dbReference type="PANTHER" id="PTHR11260">
    <property type="entry name" value="GLUTATHIONE S-TRANSFERASE, GST, SUPERFAMILY, GST DOMAIN CONTAINING"/>
    <property type="match status" value="1"/>
</dbReference>
<evidence type="ECO:0000256" key="2">
    <source>
        <dbReference type="ARBA" id="ARBA00012452"/>
    </source>
</evidence>
<dbReference type="Gene3D" id="3.40.30.10">
    <property type="entry name" value="Glutaredoxin"/>
    <property type="match status" value="1"/>
</dbReference>
<evidence type="ECO:0000256" key="4">
    <source>
        <dbReference type="ARBA" id="ARBA00022679"/>
    </source>
</evidence>
<dbReference type="InterPro" id="IPR040079">
    <property type="entry name" value="Glutathione_S-Trfase"/>
</dbReference>
<reference evidence="10" key="2">
    <citation type="submission" date="2025-08" db="UniProtKB">
        <authorList>
            <consortium name="RefSeq"/>
        </authorList>
    </citation>
    <scope>IDENTIFICATION</scope>
    <source>
        <tissue evidence="10">Leaf</tissue>
    </source>
</reference>
<dbReference type="SFLD" id="SFLDG01152">
    <property type="entry name" value="Main.3:_Omega-_and_Tau-like"/>
    <property type="match status" value="1"/>
</dbReference>